<reference evidence="2" key="1">
    <citation type="journal article" date="2019" name="Int. J. Syst. Evol. Microbiol.">
        <title>The Global Catalogue of Microorganisms (GCM) 10K type strain sequencing project: providing services to taxonomists for standard genome sequencing and annotation.</title>
        <authorList>
            <consortium name="The Broad Institute Genomics Platform"/>
            <consortium name="The Broad Institute Genome Sequencing Center for Infectious Disease"/>
            <person name="Wu L."/>
            <person name="Ma J."/>
        </authorList>
    </citation>
    <scope>NUCLEOTIDE SEQUENCE [LARGE SCALE GENOMIC DNA]</scope>
    <source>
        <strain evidence="2">KCTC 42875</strain>
    </source>
</reference>
<sequence>MSKRIFPAVGVWLLTSLGIVAMPVLTVAAAEVISVEKQKLEFTTFEDKPGLRVVVEHPRVIKLAGAYGLMGYRWILEEGVYRDPRQARIAGREYVMLPVKTITMDGGQPRGSGSLGSVGACYTADGEFIALDVETGNVLKRGFLRNKVAAHCGGGARMDWSHSVGSIVDEGDVQIAWGQDLVDAETRQAEFKASSAEVAEQAGDGLTISEKRKIGARICRSEGGIRYVGFTEGVSPDNGKIQIRVADAQPSGRAGSTLSGFQPSIVWDVPDRWELCE</sequence>
<gene>
    <name evidence="1" type="ORF">ACFOLC_03650</name>
</gene>
<comment type="caution">
    <text evidence="1">The sequence shown here is derived from an EMBL/GenBank/DDBJ whole genome shotgun (WGS) entry which is preliminary data.</text>
</comment>
<protein>
    <recommendedName>
        <fullName evidence="3">DUF4412 domain-containing protein</fullName>
    </recommendedName>
</protein>
<name>A0ABV7RKC4_9GAMM</name>
<dbReference type="EMBL" id="JBHRXK010000001">
    <property type="protein sequence ID" value="MFC3550101.1"/>
    <property type="molecule type" value="Genomic_DNA"/>
</dbReference>
<dbReference type="RefSeq" id="WP_386757599.1">
    <property type="nucleotide sequence ID" value="NZ_JBHRXK010000001.1"/>
</dbReference>
<evidence type="ECO:0000313" key="1">
    <source>
        <dbReference type="EMBL" id="MFC3550101.1"/>
    </source>
</evidence>
<organism evidence="1 2">
    <name type="scientific">Lysobacter cavernae</name>
    <dbReference type="NCBI Taxonomy" id="1685901"/>
    <lineage>
        <taxon>Bacteria</taxon>
        <taxon>Pseudomonadati</taxon>
        <taxon>Pseudomonadota</taxon>
        <taxon>Gammaproteobacteria</taxon>
        <taxon>Lysobacterales</taxon>
        <taxon>Lysobacteraceae</taxon>
        <taxon>Lysobacter</taxon>
    </lineage>
</organism>
<proteinExistence type="predicted"/>
<evidence type="ECO:0000313" key="2">
    <source>
        <dbReference type="Proteomes" id="UP001595740"/>
    </source>
</evidence>
<keyword evidence="2" id="KW-1185">Reference proteome</keyword>
<evidence type="ECO:0008006" key="3">
    <source>
        <dbReference type="Google" id="ProtNLM"/>
    </source>
</evidence>
<accession>A0ABV7RKC4</accession>
<dbReference type="Proteomes" id="UP001595740">
    <property type="component" value="Unassembled WGS sequence"/>
</dbReference>